<evidence type="ECO:0000256" key="1">
    <source>
        <dbReference type="ARBA" id="ARBA00022837"/>
    </source>
</evidence>
<dbReference type="Proteomes" id="UP001519460">
    <property type="component" value="Unassembled WGS sequence"/>
</dbReference>
<dbReference type="AlphaFoldDB" id="A0ABD0LFM6"/>
<dbReference type="PROSITE" id="PS50222">
    <property type="entry name" value="EF_HAND_2"/>
    <property type="match status" value="1"/>
</dbReference>
<dbReference type="InterPro" id="IPR011992">
    <property type="entry name" value="EF-hand-dom_pair"/>
</dbReference>
<dbReference type="EMBL" id="JACVVK020000055">
    <property type="protein sequence ID" value="KAK7497784.1"/>
    <property type="molecule type" value="Genomic_DNA"/>
</dbReference>
<protein>
    <recommendedName>
        <fullName evidence="3">EF-hand domain-containing protein</fullName>
    </recommendedName>
</protein>
<feature type="signal peptide" evidence="2">
    <location>
        <begin position="1"/>
        <end position="16"/>
    </location>
</feature>
<feature type="domain" description="EF-hand" evidence="3">
    <location>
        <begin position="46"/>
        <end position="81"/>
    </location>
</feature>
<evidence type="ECO:0000259" key="3">
    <source>
        <dbReference type="PROSITE" id="PS50222"/>
    </source>
</evidence>
<evidence type="ECO:0000256" key="2">
    <source>
        <dbReference type="SAM" id="SignalP"/>
    </source>
</evidence>
<dbReference type="PROSITE" id="PS00018">
    <property type="entry name" value="EF_HAND_1"/>
    <property type="match status" value="2"/>
</dbReference>
<keyword evidence="2" id="KW-0732">Signal</keyword>
<evidence type="ECO:0000313" key="5">
    <source>
        <dbReference type="Proteomes" id="UP001519460"/>
    </source>
</evidence>
<accession>A0ABD0LFM6</accession>
<dbReference type="SUPFAM" id="SSF47473">
    <property type="entry name" value="EF-hand"/>
    <property type="match status" value="1"/>
</dbReference>
<dbReference type="InterPro" id="IPR002048">
    <property type="entry name" value="EF_hand_dom"/>
</dbReference>
<sequence length="118" mass="13401">MNVLFLLVAIVPACLCQTHGGTTYPDPSVVAHVMFLDADADNDTVLHKDELVAVFTKYDANNDGRVSRHEYSNYLQAHEPELVTLGHFLYDEYDADGDHHLEQHDFDIFYQKMDLDGT</sequence>
<organism evidence="4 5">
    <name type="scientific">Batillaria attramentaria</name>
    <dbReference type="NCBI Taxonomy" id="370345"/>
    <lineage>
        <taxon>Eukaryota</taxon>
        <taxon>Metazoa</taxon>
        <taxon>Spiralia</taxon>
        <taxon>Lophotrochozoa</taxon>
        <taxon>Mollusca</taxon>
        <taxon>Gastropoda</taxon>
        <taxon>Caenogastropoda</taxon>
        <taxon>Sorbeoconcha</taxon>
        <taxon>Cerithioidea</taxon>
        <taxon>Batillariidae</taxon>
        <taxon>Batillaria</taxon>
    </lineage>
</organism>
<keyword evidence="5" id="KW-1185">Reference proteome</keyword>
<evidence type="ECO:0000313" key="4">
    <source>
        <dbReference type="EMBL" id="KAK7497784.1"/>
    </source>
</evidence>
<reference evidence="4 5" key="1">
    <citation type="journal article" date="2023" name="Sci. Data">
        <title>Genome assembly of the Korean intertidal mud-creeper Batillaria attramentaria.</title>
        <authorList>
            <person name="Patra A.K."/>
            <person name="Ho P.T."/>
            <person name="Jun S."/>
            <person name="Lee S.J."/>
            <person name="Kim Y."/>
            <person name="Won Y.J."/>
        </authorList>
    </citation>
    <scope>NUCLEOTIDE SEQUENCE [LARGE SCALE GENOMIC DNA]</scope>
    <source>
        <strain evidence="4">Wonlab-2016</strain>
    </source>
</reference>
<feature type="chain" id="PRO_5044880964" description="EF-hand domain-containing protein" evidence="2">
    <location>
        <begin position="17"/>
        <end position="118"/>
    </location>
</feature>
<proteinExistence type="predicted"/>
<name>A0ABD0LFM6_9CAEN</name>
<dbReference type="Gene3D" id="1.10.238.10">
    <property type="entry name" value="EF-hand"/>
    <property type="match status" value="1"/>
</dbReference>
<comment type="caution">
    <text evidence="4">The sequence shown here is derived from an EMBL/GenBank/DDBJ whole genome shotgun (WGS) entry which is preliminary data.</text>
</comment>
<gene>
    <name evidence="4" type="ORF">BaRGS_00010918</name>
</gene>
<keyword evidence="1" id="KW-0106">Calcium</keyword>
<dbReference type="InterPro" id="IPR018247">
    <property type="entry name" value="EF_Hand_1_Ca_BS"/>
</dbReference>